<reference evidence="2 3" key="1">
    <citation type="submission" date="2020-06" db="EMBL/GenBank/DDBJ databases">
        <title>Actinomadura xiongansis sp. nov., isolated from soil of Baiyangdian.</title>
        <authorList>
            <person name="Zhang X."/>
        </authorList>
    </citation>
    <scope>NUCLEOTIDE SEQUENCE [LARGE SCALE GENOMIC DNA]</scope>
    <source>
        <strain evidence="2 3">HBUM206468</strain>
    </source>
</reference>
<dbReference type="SUPFAM" id="SSF46689">
    <property type="entry name" value="Homeodomain-like"/>
    <property type="match status" value="1"/>
</dbReference>
<organism evidence="2 3">
    <name type="scientific">Actinomadura alba</name>
    <dbReference type="NCBI Taxonomy" id="406431"/>
    <lineage>
        <taxon>Bacteria</taxon>
        <taxon>Bacillati</taxon>
        <taxon>Actinomycetota</taxon>
        <taxon>Actinomycetes</taxon>
        <taxon>Streptosporangiales</taxon>
        <taxon>Thermomonosporaceae</taxon>
        <taxon>Actinomadura</taxon>
    </lineage>
</organism>
<dbReference type="EMBL" id="JABVEC010000052">
    <property type="protein sequence ID" value="MBC6470924.1"/>
    <property type="molecule type" value="Genomic_DNA"/>
</dbReference>
<sequence>MRSSSAPAGLVKRARIVLLAADGLSNTEIAAMVGVSRPTVISWRERYERAGMAGLADQKRSGRPAEVDEIDVVVATLSGGGRPPEDLGVTHWSARLLAKQLGTSFSTIARIWRKWGIQPHRIETFKFSTDPQLEAKIRDVVGLYLDPPLGAVVVSVDEKSQIQALD</sequence>
<proteinExistence type="predicted"/>
<dbReference type="InterPro" id="IPR009057">
    <property type="entry name" value="Homeodomain-like_sf"/>
</dbReference>
<protein>
    <submittedName>
        <fullName evidence="2">IS630 family transposase</fullName>
    </submittedName>
</protein>
<gene>
    <name evidence="2" type="ORF">HKK74_36355</name>
</gene>
<accession>A0ABR7M289</accession>
<evidence type="ECO:0000313" key="3">
    <source>
        <dbReference type="Proteomes" id="UP000805614"/>
    </source>
</evidence>
<dbReference type="RefSeq" id="WP_187247967.1">
    <property type="nucleotide sequence ID" value="NZ_JABVEC010000052.1"/>
</dbReference>
<name>A0ABR7M289_9ACTN</name>
<feature type="non-terminal residue" evidence="2">
    <location>
        <position position="166"/>
    </location>
</feature>
<dbReference type="InterPro" id="IPR047655">
    <property type="entry name" value="Transpos_IS630-like"/>
</dbReference>
<dbReference type="NCBIfam" id="NF033545">
    <property type="entry name" value="transpos_IS630"/>
    <property type="match status" value="1"/>
</dbReference>
<evidence type="ECO:0000259" key="1">
    <source>
        <dbReference type="Pfam" id="PF18024"/>
    </source>
</evidence>
<feature type="domain" description="TyrR-like helix-turn-helix" evidence="1">
    <location>
        <begin position="90"/>
        <end position="118"/>
    </location>
</feature>
<dbReference type="Pfam" id="PF13551">
    <property type="entry name" value="HTH_29"/>
    <property type="match status" value="1"/>
</dbReference>
<keyword evidence="3" id="KW-1185">Reference proteome</keyword>
<dbReference type="InterPro" id="IPR030828">
    <property type="entry name" value="HTH_TyrR"/>
</dbReference>
<evidence type="ECO:0000313" key="2">
    <source>
        <dbReference type="EMBL" id="MBC6470924.1"/>
    </source>
</evidence>
<dbReference type="Pfam" id="PF18024">
    <property type="entry name" value="HTH_50"/>
    <property type="match status" value="1"/>
</dbReference>
<dbReference type="Proteomes" id="UP000805614">
    <property type="component" value="Unassembled WGS sequence"/>
</dbReference>
<comment type="caution">
    <text evidence="2">The sequence shown here is derived from an EMBL/GenBank/DDBJ whole genome shotgun (WGS) entry which is preliminary data.</text>
</comment>